<gene>
    <name evidence="1" type="ORF">CGLAU_01800</name>
</gene>
<dbReference type="OrthoDB" id="4431030at2"/>
<evidence type="ECO:0000313" key="1">
    <source>
        <dbReference type="EMBL" id="AQQ14347.1"/>
    </source>
</evidence>
<proteinExistence type="predicted"/>
<protein>
    <submittedName>
        <fullName evidence="1">Uncharacterized protein</fullName>
    </submittedName>
</protein>
<name>A0A1Q2HU28_9CORY</name>
<dbReference type="KEGG" id="cgv:CGLAU_01800"/>
<organism evidence="1 2">
    <name type="scientific">Corynebacterium glaucum</name>
    <dbReference type="NCBI Taxonomy" id="187491"/>
    <lineage>
        <taxon>Bacteria</taxon>
        <taxon>Bacillati</taxon>
        <taxon>Actinomycetota</taxon>
        <taxon>Actinomycetes</taxon>
        <taxon>Mycobacteriales</taxon>
        <taxon>Corynebacteriaceae</taxon>
        <taxon>Corynebacterium</taxon>
    </lineage>
</organism>
<sequence>MTDFDKALLLSERGLDATGEQDAAANSILYEVSCGVRPTFSMIGYRSTAISYLDSFLTDPTEAQLAWFVETLRPFAERSFADPRARRVFSYLARRQLADDLDLSYPVDEIELLKDFPEAYMTINFDYNLVDDAMSPKNIDQVVRFLRMESPNLERFQFANIRQGVRKKFYRQAPELQWLKESRFRGANKPVDRALDRMGT</sequence>
<dbReference type="EMBL" id="CP019688">
    <property type="protein sequence ID" value="AQQ14347.1"/>
    <property type="molecule type" value="Genomic_DNA"/>
</dbReference>
<keyword evidence="2" id="KW-1185">Reference proteome</keyword>
<accession>A0A1Q2HU28</accession>
<reference evidence="1 2" key="1">
    <citation type="submission" date="2016-12" db="EMBL/GenBank/DDBJ databases">
        <authorList>
            <person name="Song W.-J."/>
            <person name="Kurnit D.M."/>
        </authorList>
    </citation>
    <scope>NUCLEOTIDE SEQUENCE [LARGE SCALE GENOMIC DNA]</scope>
    <source>
        <strain evidence="1 2">DSM 30827</strain>
    </source>
</reference>
<dbReference type="Proteomes" id="UP000217209">
    <property type="component" value="Chromosome"/>
</dbReference>
<dbReference type="AlphaFoldDB" id="A0A1Q2HU28"/>
<evidence type="ECO:0000313" key="2">
    <source>
        <dbReference type="Proteomes" id="UP000217209"/>
    </source>
</evidence>
<dbReference type="RefSeq" id="WP_095659204.1">
    <property type="nucleotide sequence ID" value="NZ_BAAAKB010000007.1"/>
</dbReference>